<evidence type="ECO:0008006" key="4">
    <source>
        <dbReference type="Google" id="ProtNLM"/>
    </source>
</evidence>
<evidence type="ECO:0000313" key="3">
    <source>
        <dbReference type="Proteomes" id="UP001209878"/>
    </source>
</evidence>
<gene>
    <name evidence="2" type="ORF">NP493_48g06000</name>
</gene>
<dbReference type="Gene3D" id="2.60.40.10">
    <property type="entry name" value="Immunoglobulins"/>
    <property type="match status" value="1"/>
</dbReference>
<evidence type="ECO:0000256" key="1">
    <source>
        <dbReference type="SAM" id="MobiDB-lite"/>
    </source>
</evidence>
<name>A0AAD9PBG5_RIDPI</name>
<dbReference type="Proteomes" id="UP001209878">
    <property type="component" value="Unassembled WGS sequence"/>
</dbReference>
<keyword evidence="3" id="KW-1185">Reference proteome</keyword>
<feature type="region of interest" description="Disordered" evidence="1">
    <location>
        <begin position="63"/>
        <end position="90"/>
    </location>
</feature>
<accession>A0AAD9PBG5</accession>
<reference evidence="2" key="1">
    <citation type="journal article" date="2023" name="Mol. Biol. Evol.">
        <title>Third-Generation Sequencing Reveals the Adaptive Role of the Epigenome in Three Deep-Sea Polychaetes.</title>
        <authorList>
            <person name="Perez M."/>
            <person name="Aroh O."/>
            <person name="Sun Y."/>
            <person name="Lan Y."/>
            <person name="Juniper S.K."/>
            <person name="Young C.R."/>
            <person name="Angers B."/>
            <person name="Qian P.Y."/>
        </authorList>
    </citation>
    <scope>NUCLEOTIDE SEQUENCE</scope>
    <source>
        <strain evidence="2">R07B-5</strain>
    </source>
</reference>
<comment type="caution">
    <text evidence="2">The sequence shown here is derived from an EMBL/GenBank/DDBJ whole genome shotgun (WGS) entry which is preliminary data.</text>
</comment>
<dbReference type="AlphaFoldDB" id="A0AAD9PBG5"/>
<proteinExistence type="predicted"/>
<dbReference type="EMBL" id="JAODUO010000048">
    <property type="protein sequence ID" value="KAK2191673.1"/>
    <property type="molecule type" value="Genomic_DNA"/>
</dbReference>
<evidence type="ECO:0000313" key="2">
    <source>
        <dbReference type="EMBL" id="KAK2191673.1"/>
    </source>
</evidence>
<dbReference type="InterPro" id="IPR013783">
    <property type="entry name" value="Ig-like_fold"/>
</dbReference>
<organism evidence="2 3">
    <name type="scientific">Ridgeia piscesae</name>
    <name type="common">Tubeworm</name>
    <dbReference type="NCBI Taxonomy" id="27915"/>
    <lineage>
        <taxon>Eukaryota</taxon>
        <taxon>Metazoa</taxon>
        <taxon>Spiralia</taxon>
        <taxon>Lophotrochozoa</taxon>
        <taxon>Annelida</taxon>
        <taxon>Polychaeta</taxon>
        <taxon>Sedentaria</taxon>
        <taxon>Canalipalpata</taxon>
        <taxon>Sabellida</taxon>
        <taxon>Siboglinidae</taxon>
        <taxon>Ridgeia</taxon>
    </lineage>
</organism>
<sequence>MDKGIGTLETGLEFITQPDDVIAVRNRALWLNCTAVGSVAVEADVKAENITYTWLKDSQREMTGSDKFFQPSPQVSRSTEKFPKHHSLCG</sequence>
<protein>
    <recommendedName>
        <fullName evidence="4">Ig-like domain-containing protein</fullName>
    </recommendedName>
</protein>